<evidence type="ECO:0000256" key="8">
    <source>
        <dbReference type="ARBA" id="ARBA00023204"/>
    </source>
</evidence>
<comment type="cofactor">
    <cofactor evidence="9">
        <name>Mg(2+)</name>
        <dbReference type="ChEBI" id="CHEBI:18420"/>
    </cofactor>
    <cofactor evidence="9">
        <name>Mn(2+)</name>
        <dbReference type="ChEBI" id="CHEBI:29035"/>
    </cofactor>
    <text evidence="9">Probably binds two magnesium or manganese ions per subunit.</text>
</comment>
<dbReference type="AlphaFoldDB" id="A0A803JWG6"/>
<feature type="binding site" evidence="9">
    <location>
        <position position="141"/>
    </location>
    <ligand>
        <name>Mg(2+)</name>
        <dbReference type="ChEBI" id="CHEBI:18420"/>
        <label>1</label>
    </ligand>
</feature>
<evidence type="ECO:0000256" key="1">
    <source>
        <dbReference type="ARBA" id="ARBA00000493"/>
    </source>
</evidence>
<dbReference type="GO" id="GO:0006281">
    <property type="term" value="P:DNA repair"/>
    <property type="evidence" value="ECO:0007669"/>
    <property type="project" value="UniProtKB-KW"/>
</dbReference>
<keyword evidence="6" id="KW-0378">Hydrolase</keyword>
<reference evidence="12" key="2">
    <citation type="submission" date="2021-03" db="UniProtKB">
        <authorList>
            <consortium name="Ensembl"/>
        </authorList>
    </citation>
    <scope>IDENTIFICATION</scope>
</reference>
<evidence type="ECO:0000313" key="12">
    <source>
        <dbReference type="Ensembl" id="ENSXETP00000112335"/>
    </source>
</evidence>
<keyword evidence="4 9" id="KW-0479">Metal-binding</keyword>
<dbReference type="GeneTree" id="ENSGT00950000183016"/>
<evidence type="ECO:0000256" key="3">
    <source>
        <dbReference type="ARBA" id="ARBA00012115"/>
    </source>
</evidence>
<dbReference type="InterPro" id="IPR004808">
    <property type="entry name" value="AP_endonuc_1"/>
</dbReference>
<keyword evidence="8" id="KW-0234">DNA repair</keyword>
<sequence>MVKLLSLNVKGSNSPIKRKLILTELKKQHADIALLQETHHANDEVWRLRDRNYPYYFYASNRKKKAGVAILFNKTSTFQLRRKEVDPNGRYIILEGTLEGVQIVIANLYAPNVRQIHFLQKVLNKVASYQNQKVILGGDFNMALSQLRDTMRPHSTLPNKEATLCSQNFRKLIRKALLLDIWRIKHPTQKQYTFYSHPHKTFSRIDYFLISPKLKIGPQINSDHDLIHIDIRIPDLPSRQWT</sequence>
<reference evidence="12" key="1">
    <citation type="journal article" date="2010" name="Science">
        <title>The genome of the Western clawed frog Xenopus tropicalis.</title>
        <authorList>
            <person name="Hellsten U."/>
            <person name="Harland R.M."/>
            <person name="Gilchrist M.J."/>
            <person name="Hendrix D."/>
            <person name="Jurka J."/>
            <person name="Kapitonov V."/>
            <person name="Ovcharenko I."/>
            <person name="Putnam N.H."/>
            <person name="Shu S."/>
            <person name="Taher L."/>
            <person name="Blitz I.L."/>
            <person name="Blumberg B."/>
            <person name="Dichmann D.S."/>
            <person name="Dubchak I."/>
            <person name="Amaya E."/>
            <person name="Detter J.C."/>
            <person name="Fletcher R."/>
            <person name="Gerhard D.S."/>
            <person name="Goodstein D."/>
            <person name="Graves T."/>
            <person name="Grigoriev I.V."/>
            <person name="Grimwood J."/>
            <person name="Kawashima T."/>
            <person name="Lindquist E."/>
            <person name="Lucas S.M."/>
            <person name="Mead P.E."/>
            <person name="Mitros T."/>
            <person name="Ogino H."/>
            <person name="Ohta Y."/>
            <person name="Poliakov A.V."/>
            <person name="Pollet N."/>
            <person name="Robert J."/>
            <person name="Salamov A."/>
            <person name="Sater A.K."/>
            <person name="Schmutz J."/>
            <person name="Terry A."/>
            <person name="Vize P.D."/>
            <person name="Warren W.C."/>
            <person name="Wells D."/>
            <person name="Wills A."/>
            <person name="Wilson R.K."/>
            <person name="Zimmerman L.B."/>
            <person name="Zorn A.M."/>
            <person name="Grainger R."/>
            <person name="Grammer T."/>
            <person name="Khokha M.K."/>
            <person name="Richardson P.M."/>
            <person name="Rokhsar D.S."/>
        </authorList>
    </citation>
    <scope>NUCLEOTIDE SEQUENCE [LARGE SCALE GENOMIC DNA]</scope>
    <source>
        <strain evidence="12">Nigerian</strain>
    </source>
</reference>
<dbReference type="GO" id="GO:0008311">
    <property type="term" value="F:double-stranded DNA 3'-5' DNA exonuclease activity"/>
    <property type="evidence" value="ECO:0007669"/>
    <property type="project" value="UniProtKB-EC"/>
</dbReference>
<dbReference type="Ensembl" id="ENSXETT00000115713">
    <property type="protein sequence ID" value="ENSXETP00000112335"/>
    <property type="gene ID" value="ENSXETG00000042854"/>
</dbReference>
<dbReference type="Gene3D" id="3.60.10.10">
    <property type="entry name" value="Endonuclease/exonuclease/phosphatase"/>
    <property type="match status" value="1"/>
</dbReference>
<keyword evidence="7 9" id="KW-0460">Magnesium</keyword>
<evidence type="ECO:0000256" key="9">
    <source>
        <dbReference type="PIRSR" id="PIRSR604808-2"/>
    </source>
</evidence>
<dbReference type="GO" id="GO:0046872">
    <property type="term" value="F:metal ion binding"/>
    <property type="evidence" value="ECO:0007669"/>
    <property type="project" value="UniProtKB-KW"/>
</dbReference>
<dbReference type="InterPro" id="IPR005135">
    <property type="entry name" value="Endo/exonuclease/phosphatase"/>
</dbReference>
<feature type="site" description="Important for catalytic activity" evidence="10">
    <location>
        <position position="206"/>
    </location>
</feature>
<dbReference type="PANTHER" id="PTHR22748:SF26">
    <property type="entry name" value="ENDONUCLEASE_EXONUCLEASE_PHOSPHATASE DOMAIN-CONTAINING PROTEIN"/>
    <property type="match status" value="1"/>
</dbReference>
<dbReference type="CDD" id="cd09076">
    <property type="entry name" value="L1-EN"/>
    <property type="match status" value="1"/>
</dbReference>
<dbReference type="EC" id="3.1.11.2" evidence="3"/>
<feature type="domain" description="Endonuclease/exonuclease/phosphatase" evidence="11">
    <location>
        <begin position="5"/>
        <end position="224"/>
    </location>
</feature>
<evidence type="ECO:0000256" key="10">
    <source>
        <dbReference type="PIRSR" id="PIRSR604808-3"/>
    </source>
</evidence>
<dbReference type="SUPFAM" id="SSF56219">
    <property type="entry name" value="DNase I-like"/>
    <property type="match status" value="1"/>
</dbReference>
<evidence type="ECO:0000256" key="6">
    <source>
        <dbReference type="ARBA" id="ARBA00022801"/>
    </source>
</evidence>
<protein>
    <recommendedName>
        <fullName evidence="3">exodeoxyribonuclease III</fullName>
        <ecNumber evidence="3">3.1.11.2</ecNumber>
    </recommendedName>
</protein>
<proteinExistence type="inferred from homology"/>
<evidence type="ECO:0000256" key="5">
    <source>
        <dbReference type="ARBA" id="ARBA00022763"/>
    </source>
</evidence>
<feature type="binding site" evidence="9">
    <location>
        <position position="8"/>
    </location>
    <ligand>
        <name>Mg(2+)</name>
        <dbReference type="ChEBI" id="CHEBI:18420"/>
        <label>1</label>
    </ligand>
</feature>
<accession>A0A803JWG6</accession>
<evidence type="ECO:0000256" key="7">
    <source>
        <dbReference type="ARBA" id="ARBA00022842"/>
    </source>
</evidence>
<evidence type="ECO:0000256" key="4">
    <source>
        <dbReference type="ARBA" id="ARBA00022723"/>
    </source>
</evidence>
<evidence type="ECO:0000259" key="11">
    <source>
        <dbReference type="Pfam" id="PF03372"/>
    </source>
</evidence>
<feature type="binding site" evidence="9">
    <location>
        <position position="37"/>
    </location>
    <ligand>
        <name>Mg(2+)</name>
        <dbReference type="ChEBI" id="CHEBI:18420"/>
        <label>1</label>
    </ligand>
</feature>
<comment type="similarity">
    <text evidence="2">Belongs to the DNA repair enzymes AP/ExoA family.</text>
</comment>
<feature type="site" description="Transition state stabilizer" evidence="10">
    <location>
        <position position="141"/>
    </location>
</feature>
<keyword evidence="9" id="KW-0464">Manganese</keyword>
<comment type="catalytic activity">
    <reaction evidence="1">
        <text>Exonucleolytic cleavage in the 3'- to 5'-direction to yield nucleoside 5'-phosphates.</text>
        <dbReference type="EC" id="3.1.11.2"/>
    </reaction>
</comment>
<name>A0A803JWG6_XENTR</name>
<organism evidence="12">
    <name type="scientific">Xenopus tropicalis</name>
    <name type="common">Western clawed frog</name>
    <name type="synonym">Silurana tropicalis</name>
    <dbReference type="NCBI Taxonomy" id="8364"/>
    <lineage>
        <taxon>Eukaryota</taxon>
        <taxon>Metazoa</taxon>
        <taxon>Chordata</taxon>
        <taxon>Craniata</taxon>
        <taxon>Vertebrata</taxon>
        <taxon>Euteleostomi</taxon>
        <taxon>Amphibia</taxon>
        <taxon>Batrachia</taxon>
        <taxon>Anura</taxon>
        <taxon>Pipoidea</taxon>
        <taxon>Pipidae</taxon>
        <taxon>Xenopodinae</taxon>
        <taxon>Xenopus</taxon>
        <taxon>Silurana</taxon>
    </lineage>
</organism>
<dbReference type="InParanoid" id="A0A803JWG6"/>
<keyword evidence="5" id="KW-0227">DNA damage</keyword>
<dbReference type="PANTHER" id="PTHR22748">
    <property type="entry name" value="AP ENDONUCLEASE"/>
    <property type="match status" value="1"/>
</dbReference>
<dbReference type="Pfam" id="PF03372">
    <property type="entry name" value="Exo_endo_phos"/>
    <property type="match status" value="1"/>
</dbReference>
<evidence type="ECO:0000256" key="2">
    <source>
        <dbReference type="ARBA" id="ARBA00007092"/>
    </source>
</evidence>
<dbReference type="InterPro" id="IPR036691">
    <property type="entry name" value="Endo/exonu/phosph_ase_sf"/>
</dbReference>
<feature type="binding site" evidence="9">
    <location>
        <position position="139"/>
    </location>
    <ligand>
        <name>Mg(2+)</name>
        <dbReference type="ChEBI" id="CHEBI:18420"/>
        <label>1</label>
    </ligand>
</feature>